<sequence>MENNQEADSFVDVSFLKKLIVAIGEVSEITGVPTRKIRYWEEKGIITSDHDGEGTTRRFDYINIKKIILINELLKEGFTLDAAARKVKNQIQQLNAEFQKLENHS</sequence>
<gene>
    <name evidence="6" type="ORF">ACFSBH_14805</name>
</gene>
<dbReference type="SMART" id="SM00422">
    <property type="entry name" value="HTH_MERR"/>
    <property type="match status" value="1"/>
</dbReference>
<name>A0ABW4HUN7_9BACI</name>
<dbReference type="InterPro" id="IPR047057">
    <property type="entry name" value="MerR_fam"/>
</dbReference>
<dbReference type="RefSeq" id="WP_251516945.1">
    <property type="nucleotide sequence ID" value="NZ_JAMBON010000044.1"/>
</dbReference>
<dbReference type="Proteomes" id="UP001597221">
    <property type="component" value="Unassembled WGS sequence"/>
</dbReference>
<evidence type="ECO:0000256" key="1">
    <source>
        <dbReference type="ARBA" id="ARBA00022491"/>
    </source>
</evidence>
<keyword evidence="2" id="KW-0805">Transcription regulation</keyword>
<keyword evidence="7" id="KW-1185">Reference proteome</keyword>
<dbReference type="InterPro" id="IPR000551">
    <property type="entry name" value="MerR-type_HTH_dom"/>
</dbReference>
<dbReference type="Gene3D" id="1.10.1660.10">
    <property type="match status" value="1"/>
</dbReference>
<dbReference type="PROSITE" id="PS50937">
    <property type="entry name" value="HTH_MERR_2"/>
    <property type="match status" value="1"/>
</dbReference>
<keyword evidence="4" id="KW-0804">Transcription</keyword>
<dbReference type="EMBL" id="JBHUDE010000138">
    <property type="protein sequence ID" value="MFD1608892.1"/>
    <property type="molecule type" value="Genomic_DNA"/>
</dbReference>
<reference evidence="7" key="1">
    <citation type="journal article" date="2019" name="Int. J. Syst. Evol. Microbiol.">
        <title>The Global Catalogue of Microorganisms (GCM) 10K type strain sequencing project: providing services to taxonomists for standard genome sequencing and annotation.</title>
        <authorList>
            <consortium name="The Broad Institute Genomics Platform"/>
            <consortium name="The Broad Institute Genome Sequencing Center for Infectious Disease"/>
            <person name="Wu L."/>
            <person name="Ma J."/>
        </authorList>
    </citation>
    <scope>NUCLEOTIDE SEQUENCE [LARGE SCALE GENOMIC DNA]</scope>
    <source>
        <strain evidence="7">CGMCC 1.12376</strain>
    </source>
</reference>
<evidence type="ECO:0000313" key="7">
    <source>
        <dbReference type="Proteomes" id="UP001597221"/>
    </source>
</evidence>
<evidence type="ECO:0000256" key="2">
    <source>
        <dbReference type="ARBA" id="ARBA00023015"/>
    </source>
</evidence>
<comment type="caution">
    <text evidence="6">The sequence shown here is derived from an EMBL/GenBank/DDBJ whole genome shotgun (WGS) entry which is preliminary data.</text>
</comment>
<evidence type="ECO:0000256" key="4">
    <source>
        <dbReference type="ARBA" id="ARBA00023163"/>
    </source>
</evidence>
<organism evidence="6 7">
    <name type="scientific">Oceanobacillus luteolus</name>
    <dbReference type="NCBI Taxonomy" id="1274358"/>
    <lineage>
        <taxon>Bacteria</taxon>
        <taxon>Bacillati</taxon>
        <taxon>Bacillota</taxon>
        <taxon>Bacilli</taxon>
        <taxon>Bacillales</taxon>
        <taxon>Bacillaceae</taxon>
        <taxon>Oceanobacillus</taxon>
    </lineage>
</organism>
<evidence type="ECO:0000259" key="5">
    <source>
        <dbReference type="PROSITE" id="PS50937"/>
    </source>
</evidence>
<protein>
    <submittedName>
        <fullName evidence="6">MerR family transcriptional regulator</fullName>
    </submittedName>
</protein>
<accession>A0ABW4HUN7</accession>
<evidence type="ECO:0000313" key="6">
    <source>
        <dbReference type="EMBL" id="MFD1608892.1"/>
    </source>
</evidence>
<evidence type="ECO:0000256" key="3">
    <source>
        <dbReference type="ARBA" id="ARBA00023125"/>
    </source>
</evidence>
<dbReference type="Pfam" id="PF13411">
    <property type="entry name" value="MerR_1"/>
    <property type="match status" value="1"/>
</dbReference>
<dbReference type="InterPro" id="IPR009061">
    <property type="entry name" value="DNA-bd_dom_put_sf"/>
</dbReference>
<keyword evidence="1" id="KW-0678">Repressor</keyword>
<proteinExistence type="predicted"/>
<feature type="domain" description="HTH merR-type" evidence="5">
    <location>
        <begin position="23"/>
        <end position="89"/>
    </location>
</feature>
<dbReference type="SUPFAM" id="SSF46955">
    <property type="entry name" value="Putative DNA-binding domain"/>
    <property type="match status" value="1"/>
</dbReference>
<dbReference type="PANTHER" id="PTHR30204:SF69">
    <property type="entry name" value="MERR-FAMILY TRANSCRIPTIONAL REGULATOR"/>
    <property type="match status" value="1"/>
</dbReference>
<keyword evidence="3" id="KW-0238">DNA-binding</keyword>
<dbReference type="PANTHER" id="PTHR30204">
    <property type="entry name" value="REDOX-CYCLING DRUG-SENSING TRANSCRIPTIONAL ACTIVATOR SOXR"/>
    <property type="match status" value="1"/>
</dbReference>